<reference evidence="1 2" key="1">
    <citation type="submission" date="2018-09" db="EMBL/GenBank/DDBJ databases">
        <title>Paenibacillus aracenensis nov. sp. isolated from a cave in southern Spain.</title>
        <authorList>
            <person name="Jurado V."/>
            <person name="Gutierrez-Patricio S."/>
            <person name="Gonzalez-Pimentel J.L."/>
            <person name="Miller A.Z."/>
            <person name="Laiz L."/>
            <person name="Saiz-Jimenez C."/>
        </authorList>
    </citation>
    <scope>NUCLEOTIDE SEQUENCE [LARGE SCALE GENOMIC DNA]</scope>
    <source>
        <strain evidence="1 2">DSM 22867</strain>
    </source>
</reference>
<dbReference type="OrthoDB" id="2628517at2"/>
<sequence length="78" mass="8966">MGNYRICNFCGNLYEVKIKSMCSSCEKMYIKIRSIVEEFPDTIVLEISNQTGISVSRILSFAENGYFRLKEGTIEIIK</sequence>
<proteinExistence type="predicted"/>
<evidence type="ECO:0000313" key="1">
    <source>
        <dbReference type="EMBL" id="RIX54005.1"/>
    </source>
</evidence>
<dbReference type="RefSeq" id="WP_119598764.1">
    <property type="nucleotide sequence ID" value="NZ_QXQA01000003.1"/>
</dbReference>
<organism evidence="1 2">
    <name type="scientific">Paenibacillus nanensis</name>
    <dbReference type="NCBI Taxonomy" id="393251"/>
    <lineage>
        <taxon>Bacteria</taxon>
        <taxon>Bacillati</taxon>
        <taxon>Bacillota</taxon>
        <taxon>Bacilli</taxon>
        <taxon>Bacillales</taxon>
        <taxon>Paenibacillaceae</taxon>
        <taxon>Paenibacillus</taxon>
    </lineage>
</organism>
<evidence type="ECO:0008006" key="3">
    <source>
        <dbReference type="Google" id="ProtNLM"/>
    </source>
</evidence>
<protein>
    <recommendedName>
        <fullName evidence="3">Flagellar protein</fullName>
    </recommendedName>
</protein>
<accession>A0A3A1V0H0</accession>
<comment type="caution">
    <text evidence="1">The sequence shown here is derived from an EMBL/GenBank/DDBJ whole genome shotgun (WGS) entry which is preliminary data.</text>
</comment>
<keyword evidence="2" id="KW-1185">Reference proteome</keyword>
<dbReference type="Proteomes" id="UP000266482">
    <property type="component" value="Unassembled WGS sequence"/>
</dbReference>
<evidence type="ECO:0000313" key="2">
    <source>
        <dbReference type="Proteomes" id="UP000266482"/>
    </source>
</evidence>
<name>A0A3A1V0H0_9BACL</name>
<gene>
    <name evidence="1" type="ORF">D3P08_07065</name>
</gene>
<dbReference type="AlphaFoldDB" id="A0A3A1V0H0"/>
<dbReference type="EMBL" id="QXQA01000003">
    <property type="protein sequence ID" value="RIX54005.1"/>
    <property type="molecule type" value="Genomic_DNA"/>
</dbReference>